<evidence type="ECO:0000313" key="2">
    <source>
        <dbReference type="Proteomes" id="UP001056778"/>
    </source>
</evidence>
<protein>
    <submittedName>
        <fullName evidence="1">Uncharacterized protein</fullName>
    </submittedName>
</protein>
<organism evidence="1 2">
    <name type="scientific">Holotrichia oblita</name>
    <name type="common">Chafer beetle</name>
    <dbReference type="NCBI Taxonomy" id="644536"/>
    <lineage>
        <taxon>Eukaryota</taxon>
        <taxon>Metazoa</taxon>
        <taxon>Ecdysozoa</taxon>
        <taxon>Arthropoda</taxon>
        <taxon>Hexapoda</taxon>
        <taxon>Insecta</taxon>
        <taxon>Pterygota</taxon>
        <taxon>Neoptera</taxon>
        <taxon>Endopterygota</taxon>
        <taxon>Coleoptera</taxon>
        <taxon>Polyphaga</taxon>
        <taxon>Scarabaeiformia</taxon>
        <taxon>Scarabaeidae</taxon>
        <taxon>Melolonthinae</taxon>
        <taxon>Holotrichia</taxon>
    </lineage>
</organism>
<accession>A0ACB9TZM2</accession>
<sequence>MVHKSRSENYLVNSKNNIPPSKRIVSTLPKTDIVEKSKKQPEELRRKISKINDAVKNLECSLLESKQHDRQLLLNTHGEKVKNQKLAYELEEARKENKQLLSKFEFPILKELIFIKKKMLDVLQQQCSDPDQVSRSASRSQLDRTSSYSSISMVHLQYKYEELLASHEGLLKVLESKIKESQKCCRENDSLRDELQTFMMQISNSEKTIETLCNKYLNLRERKDRKIANLRYERDTLRLVHNQLVQLLHKKCMDEDRLLTAVVVEEMEDGQISDLVLEQADNEEDGEEEDDEKEEETISHFNQKMPWLWTLMGTES</sequence>
<proteinExistence type="predicted"/>
<evidence type="ECO:0000313" key="1">
    <source>
        <dbReference type="EMBL" id="KAI4472198.1"/>
    </source>
</evidence>
<dbReference type="EMBL" id="CM043015">
    <property type="protein sequence ID" value="KAI4472198.1"/>
    <property type="molecule type" value="Genomic_DNA"/>
</dbReference>
<comment type="caution">
    <text evidence="1">The sequence shown here is derived from an EMBL/GenBank/DDBJ whole genome shotgun (WGS) entry which is preliminary data.</text>
</comment>
<name>A0ACB9TZM2_HOLOL</name>
<dbReference type="Proteomes" id="UP001056778">
    <property type="component" value="Chromosome 1"/>
</dbReference>
<gene>
    <name evidence="1" type="ORF">MML48_1g19223</name>
</gene>
<reference evidence="1" key="1">
    <citation type="submission" date="2022-04" db="EMBL/GenBank/DDBJ databases">
        <title>Chromosome-scale genome assembly of Holotrichia oblita Faldermann.</title>
        <authorList>
            <person name="Rongchong L."/>
        </authorList>
    </citation>
    <scope>NUCLEOTIDE SEQUENCE</scope>
    <source>
        <strain evidence="1">81SQS9</strain>
    </source>
</reference>
<keyword evidence="2" id="KW-1185">Reference proteome</keyword>